<protein>
    <recommendedName>
        <fullName evidence="1">Fe-containing alcohol dehydrogenase-like C-terminal domain-containing protein</fullName>
    </recommendedName>
</protein>
<feature type="domain" description="Fe-containing alcohol dehydrogenase-like C-terminal" evidence="1">
    <location>
        <begin position="78"/>
        <end position="158"/>
    </location>
</feature>
<evidence type="ECO:0000259" key="1">
    <source>
        <dbReference type="Pfam" id="PF25137"/>
    </source>
</evidence>
<comment type="caution">
    <text evidence="2">The sequence shown here is derived from an EMBL/GenBank/DDBJ whole genome shotgun (WGS) entry which is preliminary data.</text>
</comment>
<organism evidence="2 3">
    <name type="scientific">Riccia sorocarpa</name>
    <dbReference type="NCBI Taxonomy" id="122646"/>
    <lineage>
        <taxon>Eukaryota</taxon>
        <taxon>Viridiplantae</taxon>
        <taxon>Streptophyta</taxon>
        <taxon>Embryophyta</taxon>
        <taxon>Marchantiophyta</taxon>
        <taxon>Marchantiopsida</taxon>
        <taxon>Marchantiidae</taxon>
        <taxon>Marchantiales</taxon>
        <taxon>Ricciaceae</taxon>
        <taxon>Riccia</taxon>
    </lineage>
</organism>
<dbReference type="AlphaFoldDB" id="A0ABD3HFG3"/>
<evidence type="ECO:0000313" key="2">
    <source>
        <dbReference type="EMBL" id="KAL3690148.1"/>
    </source>
</evidence>
<dbReference type="Proteomes" id="UP001633002">
    <property type="component" value="Unassembled WGS sequence"/>
</dbReference>
<keyword evidence="3" id="KW-1185">Reference proteome</keyword>
<name>A0ABD3HFG3_9MARC</name>
<accession>A0ABD3HFG3</accession>
<dbReference type="InterPro" id="IPR056798">
    <property type="entry name" value="ADH_Fe_C"/>
</dbReference>
<sequence>MAAVASHIACCVPSVCVSSGSLKATPTYGSAEIRIPGVALKFSRLTDCSGQKSRPASSLRIRAVQTSKPEVGMPKSLTAATGMDALTHAIEAFVSTISNPVTDASALHALKLVTTYLRDAVNDGTNLKARDMMAYAQFLAGMDFNSASLGYVHAMAHHRNSVKLLLPSLRVAH</sequence>
<dbReference type="EMBL" id="JBJQOH010000004">
    <property type="protein sequence ID" value="KAL3690148.1"/>
    <property type="molecule type" value="Genomic_DNA"/>
</dbReference>
<evidence type="ECO:0000313" key="3">
    <source>
        <dbReference type="Proteomes" id="UP001633002"/>
    </source>
</evidence>
<dbReference type="SUPFAM" id="SSF56796">
    <property type="entry name" value="Dehydroquinate synthase-like"/>
    <property type="match status" value="1"/>
</dbReference>
<gene>
    <name evidence="2" type="ORF">R1sor_016457</name>
</gene>
<dbReference type="Gene3D" id="1.20.1090.10">
    <property type="entry name" value="Dehydroquinate synthase-like - alpha domain"/>
    <property type="match status" value="1"/>
</dbReference>
<dbReference type="PANTHER" id="PTHR11496">
    <property type="entry name" value="ALCOHOL DEHYDROGENASE"/>
    <property type="match status" value="1"/>
</dbReference>
<proteinExistence type="predicted"/>
<dbReference type="Pfam" id="PF25137">
    <property type="entry name" value="ADH_Fe_C"/>
    <property type="match status" value="1"/>
</dbReference>
<reference evidence="2 3" key="1">
    <citation type="submission" date="2024-09" db="EMBL/GenBank/DDBJ databases">
        <title>Chromosome-scale assembly of Riccia sorocarpa.</title>
        <authorList>
            <person name="Paukszto L."/>
        </authorList>
    </citation>
    <scope>NUCLEOTIDE SEQUENCE [LARGE SCALE GENOMIC DNA]</scope>
    <source>
        <strain evidence="2">LP-2024</strain>
        <tissue evidence="2">Aerial parts of the thallus</tissue>
    </source>
</reference>
<dbReference type="InterPro" id="IPR039697">
    <property type="entry name" value="Alcohol_dehydrogenase_Fe"/>
</dbReference>
<dbReference type="PANTHER" id="PTHR11496:SF102">
    <property type="entry name" value="ALCOHOL DEHYDROGENASE 4"/>
    <property type="match status" value="1"/>
</dbReference>